<feature type="region of interest" description="Disordered" evidence="1">
    <location>
        <begin position="31"/>
        <end position="76"/>
    </location>
</feature>
<name>A0AAD3RNT3_LATJO</name>
<feature type="region of interest" description="Disordered" evidence="1">
    <location>
        <begin position="88"/>
        <end position="118"/>
    </location>
</feature>
<gene>
    <name evidence="2" type="ORF">AKAME5_002663600</name>
</gene>
<reference evidence="2" key="1">
    <citation type="submission" date="2022-08" db="EMBL/GenBank/DDBJ databases">
        <title>Genome sequencing of akame (Lates japonicus).</title>
        <authorList>
            <person name="Hashiguchi Y."/>
            <person name="Takahashi H."/>
        </authorList>
    </citation>
    <scope>NUCLEOTIDE SEQUENCE</scope>
    <source>
        <strain evidence="2">Kochi</strain>
    </source>
</reference>
<keyword evidence="3" id="KW-1185">Reference proteome</keyword>
<proteinExistence type="predicted"/>
<evidence type="ECO:0000256" key="1">
    <source>
        <dbReference type="SAM" id="MobiDB-lite"/>
    </source>
</evidence>
<comment type="caution">
    <text evidence="2">The sequence shown here is derived from an EMBL/GenBank/DDBJ whole genome shotgun (WGS) entry which is preliminary data.</text>
</comment>
<sequence length="251" mass="27825">MLGLFLYSCWRSTGLKEGAIRSGELWRVGGHPRMCSPHGEEGGGEQDQPSPAQSLRHSYPHSASSPTRTKLPQDNTRRGCLMGMAVRYRSAPGHPPQSQKPAGPSDLSPPPRKPLLQPGLPARYLCEVIRDMEHPGSSPMTTPVPLKGAWPERRAPSASQCISGFRSQAPGAQSTRLDRFKPSSCGFMRFERRIQDPEGQRDKLKGEQRAAELRRRVGYISDEMSVQKVGWRKVVVRLSLKRSNTGAECLM</sequence>
<organism evidence="2 3">
    <name type="scientific">Lates japonicus</name>
    <name type="common">Japanese lates</name>
    <dbReference type="NCBI Taxonomy" id="270547"/>
    <lineage>
        <taxon>Eukaryota</taxon>
        <taxon>Metazoa</taxon>
        <taxon>Chordata</taxon>
        <taxon>Craniata</taxon>
        <taxon>Vertebrata</taxon>
        <taxon>Euteleostomi</taxon>
        <taxon>Actinopterygii</taxon>
        <taxon>Neopterygii</taxon>
        <taxon>Teleostei</taxon>
        <taxon>Neoteleostei</taxon>
        <taxon>Acanthomorphata</taxon>
        <taxon>Carangaria</taxon>
        <taxon>Carangaria incertae sedis</taxon>
        <taxon>Centropomidae</taxon>
        <taxon>Lates</taxon>
    </lineage>
</organism>
<evidence type="ECO:0000313" key="3">
    <source>
        <dbReference type="Proteomes" id="UP001279410"/>
    </source>
</evidence>
<protein>
    <submittedName>
        <fullName evidence="2">Neural-cadherin-like protein</fullName>
    </submittedName>
</protein>
<dbReference type="EMBL" id="BRZM01002849">
    <property type="protein sequence ID" value="GLD75302.1"/>
    <property type="molecule type" value="Genomic_DNA"/>
</dbReference>
<dbReference type="AlphaFoldDB" id="A0AAD3RNT3"/>
<dbReference type="Proteomes" id="UP001279410">
    <property type="component" value="Unassembled WGS sequence"/>
</dbReference>
<evidence type="ECO:0000313" key="2">
    <source>
        <dbReference type="EMBL" id="GLD75302.1"/>
    </source>
</evidence>
<accession>A0AAD3RNT3</accession>
<feature type="compositionally biased region" description="Polar residues" evidence="1">
    <location>
        <begin position="47"/>
        <end position="74"/>
    </location>
</feature>